<dbReference type="PANTHER" id="PTHR41391">
    <property type="entry name" value="RESTRICTION OF TELOMERE CAPPING PROTEIN 4"/>
    <property type="match status" value="1"/>
</dbReference>
<evidence type="ECO:0000259" key="9">
    <source>
        <dbReference type="SMART" id="SM01312"/>
    </source>
</evidence>
<evidence type="ECO:0000256" key="5">
    <source>
        <dbReference type="ARBA" id="ARBA00015162"/>
    </source>
</evidence>
<feature type="compositionally biased region" description="Basic and acidic residues" evidence="8">
    <location>
        <begin position="117"/>
        <end position="128"/>
    </location>
</feature>
<dbReference type="AlphaFoldDB" id="A0A2B7Y1G7"/>
<dbReference type="GO" id="GO:0005737">
    <property type="term" value="C:cytoplasm"/>
    <property type="evidence" value="ECO:0007669"/>
    <property type="project" value="UniProtKB-SubCell"/>
</dbReference>
<evidence type="ECO:0000256" key="6">
    <source>
        <dbReference type="ARBA" id="ARBA00022490"/>
    </source>
</evidence>
<dbReference type="Pfam" id="PF14474">
    <property type="entry name" value="RTC4"/>
    <property type="match status" value="1"/>
</dbReference>
<evidence type="ECO:0000256" key="4">
    <source>
        <dbReference type="ARBA" id="ARBA00009461"/>
    </source>
</evidence>
<dbReference type="PANTHER" id="PTHR41391:SF1">
    <property type="entry name" value="RESTRICTION OF TELOMERE CAPPING PROTEIN 4"/>
    <property type="match status" value="1"/>
</dbReference>
<evidence type="ECO:0000313" key="10">
    <source>
        <dbReference type="EMBL" id="PGH17914.1"/>
    </source>
</evidence>
<comment type="function">
    <text evidence="1">May be involved in a process influencing telomere capping.</text>
</comment>
<dbReference type="Proteomes" id="UP000223968">
    <property type="component" value="Unassembled WGS sequence"/>
</dbReference>
<dbReference type="STRING" id="1447875.A0A2B7Y1G7"/>
<sequence>MAQPRPNSSYATNYQTRRNYGGKPLLSVVGIWPTRSNTRDSASGDASVVQKAKREPATDDDPLSSSDESEQLSSHNMLSPSPPPKSGRKTFVSPDREEVADVDGEEGNRASKRRKKALDTPRTGERRSGRTKASEPTASPEQTRPKPLFKMDDGFFPPAVQPPKRRNTNRYGSNRINIHVAPKKDPLAKFKNPPSSMEDGNSAVHSSQASSNAPQFKNPLSFPDDIASSSLSTATQHFEDDDDDDDGYSSLSPLSSVSSSASALLTPTERARFDSSISKPNPIICPMCDKAIDPRFAEAEDSLSLKGLSYKRKAQFCISHNRRAAKQKWVDSGYPIIDWDNLHKRIEKHYAELDNILTCKTPSFYRKRLEDSQAQKKKGNMKLTVHGEAVEKLSTGYYGSRGEKKMMDAIINHFSVKFNNLAPKDSLIQAAGVSGFVQSVMIPELTVMLVKEDMNIGDDDARRIVIDSKDLGSLINEQPDDVIRQDTRR</sequence>
<protein>
    <recommendedName>
        <fullName evidence="5">Restriction of telomere capping protein 4</fullName>
    </recommendedName>
</protein>
<dbReference type="InterPro" id="IPR039024">
    <property type="entry name" value="RTC4"/>
</dbReference>
<evidence type="ECO:0000256" key="7">
    <source>
        <dbReference type="ARBA" id="ARBA00023242"/>
    </source>
</evidence>
<feature type="domain" description="Restriction of telomere capping protein 4 C-terminal" evidence="9">
    <location>
        <begin position="356"/>
        <end position="478"/>
    </location>
</feature>
<dbReference type="OrthoDB" id="128308at2759"/>
<dbReference type="SMART" id="SM01312">
    <property type="entry name" value="RTC4"/>
    <property type="match status" value="1"/>
</dbReference>
<comment type="similarity">
    <text evidence="4">Belongs to the RTC4 family.</text>
</comment>
<keyword evidence="7" id="KW-0539">Nucleus</keyword>
<name>A0A2B7Y1G7_9EURO</name>
<proteinExistence type="inferred from homology"/>
<feature type="region of interest" description="Disordered" evidence="8">
    <location>
        <begin position="1"/>
        <end position="255"/>
    </location>
</feature>
<evidence type="ECO:0000313" key="11">
    <source>
        <dbReference type="Proteomes" id="UP000223968"/>
    </source>
</evidence>
<comment type="caution">
    <text evidence="10">The sequence shown here is derived from an EMBL/GenBank/DDBJ whole genome shotgun (WGS) entry which is preliminary data.</text>
</comment>
<evidence type="ECO:0000256" key="3">
    <source>
        <dbReference type="ARBA" id="ARBA00004496"/>
    </source>
</evidence>
<feature type="compositionally biased region" description="Polar residues" evidence="8">
    <location>
        <begin position="1"/>
        <end position="18"/>
    </location>
</feature>
<gene>
    <name evidence="10" type="ORF">AJ79_00813</name>
</gene>
<keyword evidence="6" id="KW-0963">Cytoplasm</keyword>
<reference evidence="10 11" key="1">
    <citation type="submission" date="2017-10" db="EMBL/GenBank/DDBJ databases">
        <title>Comparative genomics in systemic dimorphic fungi from Ajellomycetaceae.</title>
        <authorList>
            <person name="Munoz J.F."/>
            <person name="Mcewen J.G."/>
            <person name="Clay O.K."/>
            <person name="Cuomo C.A."/>
        </authorList>
    </citation>
    <scope>NUCLEOTIDE SEQUENCE [LARGE SCALE GENOMIC DNA]</scope>
    <source>
        <strain evidence="10 11">UAMH5409</strain>
    </source>
</reference>
<evidence type="ECO:0000256" key="2">
    <source>
        <dbReference type="ARBA" id="ARBA00004123"/>
    </source>
</evidence>
<dbReference type="InterPro" id="IPR028094">
    <property type="entry name" value="RTC4_C"/>
</dbReference>
<evidence type="ECO:0000256" key="1">
    <source>
        <dbReference type="ARBA" id="ARBA00002738"/>
    </source>
</evidence>
<dbReference type="EMBL" id="PDNB01000007">
    <property type="protein sequence ID" value="PGH17914.1"/>
    <property type="molecule type" value="Genomic_DNA"/>
</dbReference>
<evidence type="ECO:0000256" key="8">
    <source>
        <dbReference type="SAM" id="MobiDB-lite"/>
    </source>
</evidence>
<comment type="subcellular location">
    <subcellularLocation>
        <location evidence="3">Cytoplasm</location>
    </subcellularLocation>
    <subcellularLocation>
        <location evidence="2">Nucleus</location>
    </subcellularLocation>
</comment>
<dbReference type="GO" id="GO:0005634">
    <property type="term" value="C:nucleus"/>
    <property type="evidence" value="ECO:0007669"/>
    <property type="project" value="UniProtKB-SubCell"/>
</dbReference>
<feature type="compositionally biased region" description="Polar residues" evidence="8">
    <location>
        <begin position="227"/>
        <end position="236"/>
    </location>
</feature>
<organism evidence="10 11">
    <name type="scientific">Helicocarpus griseus UAMH5409</name>
    <dbReference type="NCBI Taxonomy" id="1447875"/>
    <lineage>
        <taxon>Eukaryota</taxon>
        <taxon>Fungi</taxon>
        <taxon>Dikarya</taxon>
        <taxon>Ascomycota</taxon>
        <taxon>Pezizomycotina</taxon>
        <taxon>Eurotiomycetes</taxon>
        <taxon>Eurotiomycetidae</taxon>
        <taxon>Onygenales</taxon>
        <taxon>Ajellomycetaceae</taxon>
        <taxon>Helicocarpus</taxon>
    </lineage>
</organism>
<keyword evidence="11" id="KW-1185">Reference proteome</keyword>
<feature type="compositionally biased region" description="Polar residues" evidence="8">
    <location>
        <begin position="193"/>
        <end position="215"/>
    </location>
</feature>
<accession>A0A2B7Y1G7</accession>
<feature type="compositionally biased region" description="Acidic residues" evidence="8">
    <location>
        <begin position="58"/>
        <end position="70"/>
    </location>
</feature>